<comment type="caution">
    <text evidence="2">The sequence shown here is derived from an EMBL/GenBank/DDBJ whole genome shotgun (WGS) entry which is preliminary data.</text>
</comment>
<name>A0A9W9CI35_9PLEO</name>
<organism evidence="2 3">
    <name type="scientific">Neocucurbitaria cava</name>
    <dbReference type="NCBI Taxonomy" id="798079"/>
    <lineage>
        <taxon>Eukaryota</taxon>
        <taxon>Fungi</taxon>
        <taxon>Dikarya</taxon>
        <taxon>Ascomycota</taxon>
        <taxon>Pezizomycotina</taxon>
        <taxon>Dothideomycetes</taxon>
        <taxon>Pleosporomycetidae</taxon>
        <taxon>Pleosporales</taxon>
        <taxon>Pleosporineae</taxon>
        <taxon>Cucurbitariaceae</taxon>
        <taxon>Neocucurbitaria</taxon>
    </lineage>
</organism>
<accession>A0A9W9CI35</accession>
<evidence type="ECO:0000313" key="3">
    <source>
        <dbReference type="Proteomes" id="UP001140560"/>
    </source>
</evidence>
<protein>
    <submittedName>
        <fullName evidence="2">Uncharacterized protein</fullName>
    </submittedName>
</protein>
<reference evidence="2" key="1">
    <citation type="submission" date="2022-10" db="EMBL/GenBank/DDBJ databases">
        <title>Tapping the CABI collections for fungal endophytes: first genome assemblies for Collariella, Neodidymelliopsis, Ascochyta clinopodiicola, Didymella pomorum, Didymosphaeria variabile, Neocosmospora piperis and Neocucurbitaria cava.</title>
        <authorList>
            <person name="Hill R."/>
        </authorList>
    </citation>
    <scope>NUCLEOTIDE SEQUENCE</scope>
    <source>
        <strain evidence="2">IMI 356814</strain>
    </source>
</reference>
<dbReference type="OrthoDB" id="3794564at2759"/>
<evidence type="ECO:0000313" key="2">
    <source>
        <dbReference type="EMBL" id="KAJ4364966.1"/>
    </source>
</evidence>
<gene>
    <name evidence="2" type="ORF">N0V83_008582</name>
</gene>
<feature type="compositionally biased region" description="Basic residues" evidence="1">
    <location>
        <begin position="1"/>
        <end position="11"/>
    </location>
</feature>
<dbReference type="EMBL" id="JAPEUY010000016">
    <property type="protein sequence ID" value="KAJ4364966.1"/>
    <property type="molecule type" value="Genomic_DNA"/>
</dbReference>
<evidence type="ECO:0000256" key="1">
    <source>
        <dbReference type="SAM" id="MobiDB-lite"/>
    </source>
</evidence>
<dbReference type="AlphaFoldDB" id="A0A9W9CI35"/>
<feature type="compositionally biased region" description="Acidic residues" evidence="1">
    <location>
        <begin position="177"/>
        <end position="204"/>
    </location>
</feature>
<feature type="compositionally biased region" description="Acidic residues" evidence="1">
    <location>
        <begin position="155"/>
        <end position="166"/>
    </location>
</feature>
<dbReference type="Proteomes" id="UP001140560">
    <property type="component" value="Unassembled WGS sequence"/>
</dbReference>
<feature type="compositionally biased region" description="Low complexity" evidence="1">
    <location>
        <begin position="15"/>
        <end position="50"/>
    </location>
</feature>
<feature type="region of interest" description="Disordered" evidence="1">
    <location>
        <begin position="1"/>
        <end position="50"/>
    </location>
</feature>
<sequence length="266" mass="29027">MQQTHFKKPAPKPHTTNTSTNINTTRPSTSSSSLNEQPPTATTTTTTTPNTNITLTTKLNFLPLLHDIRRKLGADYTFYRDFLDGVLRAHRLSTTSQSPSSIPSSYSEDTSAYFEQVAQLLQGREEDVAFSHQGVLFLLGEMGVKIPVAGREADEVAGGEEGEEEMSAPGFRITSAADEEDKGEEWEEVEDDDDDDEEEDEDVIPEYPQGIPSILPSSPSDDDMSPPAPSVPRPGTARIMSKAATPLKLGVDPIFFTTMASAEDDE</sequence>
<feature type="region of interest" description="Disordered" evidence="1">
    <location>
        <begin position="154"/>
        <end position="236"/>
    </location>
</feature>
<proteinExistence type="predicted"/>
<keyword evidence="3" id="KW-1185">Reference proteome</keyword>